<keyword evidence="1" id="KW-0472">Membrane</keyword>
<accession>A0A1F6E5H3</accession>
<protein>
    <recommendedName>
        <fullName evidence="4">TVP38/TMEM64 family membrane protein</fullName>
    </recommendedName>
</protein>
<evidence type="ECO:0000256" key="1">
    <source>
        <dbReference type="SAM" id="Phobius"/>
    </source>
</evidence>
<dbReference type="EMBL" id="MFLM01000003">
    <property type="protein sequence ID" value="OGG68790.1"/>
    <property type="molecule type" value="Genomic_DNA"/>
</dbReference>
<evidence type="ECO:0000313" key="2">
    <source>
        <dbReference type="EMBL" id="OGG68790.1"/>
    </source>
</evidence>
<evidence type="ECO:0000313" key="3">
    <source>
        <dbReference type="Proteomes" id="UP000177107"/>
    </source>
</evidence>
<organism evidence="2 3">
    <name type="scientific">Candidatus Kaiserbacteria bacterium RIFCSPHIGHO2_02_FULL_56_30</name>
    <dbReference type="NCBI Taxonomy" id="1798499"/>
    <lineage>
        <taxon>Bacteria</taxon>
        <taxon>Candidatus Kaiseribacteriota</taxon>
    </lineage>
</organism>
<feature type="transmembrane region" description="Helical" evidence="1">
    <location>
        <begin position="126"/>
        <end position="142"/>
    </location>
</feature>
<dbReference type="STRING" id="1798499.A3C95_01925"/>
<sequence>MKRKRDRLLFDLVCIAVSISVTAYIVRSGSVDAVIASLNGSEYFASFVAGALFSSVFTAIPAIALFAELSEHYSLFSIVLTGALGATLADYLLFLFVRDRISTDAAYLLRGRKGQRFIHVIRQRHFYRLFPLIGMVMLISPLPDEPGLALLGVSHISTHSLLVLSFMTHALGILLIVLAVQSAM</sequence>
<dbReference type="AlphaFoldDB" id="A0A1F6E5H3"/>
<feature type="transmembrane region" description="Helical" evidence="1">
    <location>
        <begin position="43"/>
        <end position="67"/>
    </location>
</feature>
<feature type="transmembrane region" description="Helical" evidence="1">
    <location>
        <begin position="162"/>
        <end position="180"/>
    </location>
</feature>
<name>A0A1F6E5H3_9BACT</name>
<keyword evidence="1" id="KW-0812">Transmembrane</keyword>
<evidence type="ECO:0008006" key="4">
    <source>
        <dbReference type="Google" id="ProtNLM"/>
    </source>
</evidence>
<gene>
    <name evidence="2" type="ORF">A3C95_01925</name>
</gene>
<dbReference type="Proteomes" id="UP000177107">
    <property type="component" value="Unassembled WGS sequence"/>
</dbReference>
<reference evidence="2 3" key="1">
    <citation type="journal article" date="2016" name="Nat. Commun.">
        <title>Thousands of microbial genomes shed light on interconnected biogeochemical processes in an aquifer system.</title>
        <authorList>
            <person name="Anantharaman K."/>
            <person name="Brown C.T."/>
            <person name="Hug L.A."/>
            <person name="Sharon I."/>
            <person name="Castelle C.J."/>
            <person name="Probst A.J."/>
            <person name="Thomas B.C."/>
            <person name="Singh A."/>
            <person name="Wilkins M.J."/>
            <person name="Karaoz U."/>
            <person name="Brodie E.L."/>
            <person name="Williams K.H."/>
            <person name="Hubbard S.S."/>
            <person name="Banfield J.F."/>
        </authorList>
    </citation>
    <scope>NUCLEOTIDE SEQUENCE [LARGE SCALE GENOMIC DNA]</scope>
</reference>
<proteinExistence type="predicted"/>
<comment type="caution">
    <text evidence="2">The sequence shown here is derived from an EMBL/GenBank/DDBJ whole genome shotgun (WGS) entry which is preliminary data.</text>
</comment>
<keyword evidence="1" id="KW-1133">Transmembrane helix</keyword>
<feature type="transmembrane region" description="Helical" evidence="1">
    <location>
        <begin position="73"/>
        <end position="97"/>
    </location>
</feature>